<name>E6MJ98_9FIRM</name>
<dbReference type="Pfam" id="PF03780">
    <property type="entry name" value="Asp23"/>
    <property type="match status" value="1"/>
</dbReference>
<evidence type="ECO:0000256" key="1">
    <source>
        <dbReference type="ARBA" id="ARBA00005721"/>
    </source>
</evidence>
<keyword evidence="3" id="KW-1185">Reference proteome</keyword>
<reference evidence="2 3" key="1">
    <citation type="submission" date="2010-12" db="EMBL/GenBank/DDBJ databases">
        <authorList>
            <person name="Muzny D."/>
            <person name="Qin X."/>
            <person name="Deng J."/>
            <person name="Jiang H."/>
            <person name="Liu Y."/>
            <person name="Qu J."/>
            <person name="Song X.-Z."/>
            <person name="Zhang L."/>
            <person name="Thornton R."/>
            <person name="Coyle M."/>
            <person name="Francisco L."/>
            <person name="Jackson L."/>
            <person name="Javaid M."/>
            <person name="Korchina V."/>
            <person name="Kovar C."/>
            <person name="Mata R."/>
            <person name="Mathew T."/>
            <person name="Ngo R."/>
            <person name="Nguyen L."/>
            <person name="Nguyen N."/>
            <person name="Okwuonu G."/>
            <person name="Ongeri F."/>
            <person name="Pham C."/>
            <person name="Simmons D."/>
            <person name="Wilczek-Boney K."/>
            <person name="Hale W."/>
            <person name="Jakkamsetti A."/>
            <person name="Pham P."/>
            <person name="Ruth R."/>
            <person name="San Lucas F."/>
            <person name="Warren J."/>
            <person name="Zhang J."/>
            <person name="Zhao Z."/>
            <person name="Zhou C."/>
            <person name="Zhu D."/>
            <person name="Lee S."/>
            <person name="Bess C."/>
            <person name="Blankenburg K."/>
            <person name="Forbes L."/>
            <person name="Fu Q."/>
            <person name="Gubbala S."/>
            <person name="Hirani K."/>
            <person name="Jayaseelan J.C."/>
            <person name="Lara F."/>
            <person name="Munidasa M."/>
            <person name="Palculict T."/>
            <person name="Patil S."/>
            <person name="Pu L.-L."/>
            <person name="Saada N."/>
            <person name="Tang L."/>
            <person name="Weissenberger G."/>
            <person name="Zhu Y."/>
            <person name="Hemphill L."/>
            <person name="Shang Y."/>
            <person name="Youmans B."/>
            <person name="Ayvaz T."/>
            <person name="Ross M."/>
            <person name="Santibanez J."/>
            <person name="Aqrawi P."/>
            <person name="Gross S."/>
            <person name="Joshi V."/>
            <person name="Fowler G."/>
            <person name="Nazareth L."/>
            <person name="Reid J."/>
            <person name="Worley K."/>
            <person name="Petrosino J."/>
            <person name="Highlander S."/>
            <person name="Gibbs R."/>
        </authorList>
    </citation>
    <scope>NUCLEOTIDE SEQUENCE [LARGE SCALE GENOMIC DNA]</scope>
    <source>
        <strain evidence="2 3">ATCC 23263</strain>
    </source>
</reference>
<organism evidence="2 3">
    <name type="scientific">Pseudoramibacter alactolyticus ATCC 23263</name>
    <dbReference type="NCBI Taxonomy" id="887929"/>
    <lineage>
        <taxon>Bacteria</taxon>
        <taxon>Bacillati</taxon>
        <taxon>Bacillota</taxon>
        <taxon>Clostridia</taxon>
        <taxon>Eubacteriales</taxon>
        <taxon>Eubacteriaceae</taxon>
        <taxon>Pseudoramibacter</taxon>
    </lineage>
</organism>
<dbReference type="AlphaFoldDB" id="E6MJ98"/>
<evidence type="ECO:0000313" key="2">
    <source>
        <dbReference type="EMBL" id="EFV00918.1"/>
    </source>
</evidence>
<proteinExistence type="inferred from homology"/>
<dbReference type="InterPro" id="IPR005531">
    <property type="entry name" value="Asp23"/>
</dbReference>
<sequence length="135" mass="14740">MRRGEAHGTGCAFACNKESIMRIENDLGYIELSRKAIADIAADTAMQCYGLVGMAHQRGRDGLIEILTRERLSKGVGVSFDGDGKLLIDLYVIVEQTIKVSVVADNIISAVKYNVERQTGLKVKRVTVNVVSVRA</sequence>
<comment type="similarity">
    <text evidence="1">Belongs to the asp23 family.</text>
</comment>
<dbReference type="PANTHER" id="PTHR34297">
    <property type="entry name" value="HYPOTHETICAL CYTOSOLIC PROTEIN-RELATED"/>
    <property type="match status" value="1"/>
</dbReference>
<dbReference type="HOGENOM" id="CLU_113198_2_2_9"/>
<protein>
    <recommendedName>
        <fullName evidence="4">Asp23/Gls24 family envelope stress response protein</fullName>
    </recommendedName>
</protein>
<accession>E6MJ98</accession>
<evidence type="ECO:0008006" key="4">
    <source>
        <dbReference type="Google" id="ProtNLM"/>
    </source>
</evidence>
<dbReference type="PANTHER" id="PTHR34297:SF2">
    <property type="entry name" value="ASP23_GLS24 FAMILY ENVELOPE STRESS RESPONSE PROTEIN"/>
    <property type="match status" value="1"/>
</dbReference>
<comment type="caution">
    <text evidence="2">The sequence shown here is derived from an EMBL/GenBank/DDBJ whole genome shotgun (WGS) entry which is preliminary data.</text>
</comment>
<evidence type="ECO:0000313" key="3">
    <source>
        <dbReference type="Proteomes" id="UP000004754"/>
    </source>
</evidence>
<dbReference type="STRING" id="887929.HMP0721_2083"/>
<dbReference type="eggNOG" id="COG1302">
    <property type="taxonomic scope" value="Bacteria"/>
</dbReference>
<dbReference type="EMBL" id="AEQN01000026">
    <property type="protein sequence ID" value="EFV00918.1"/>
    <property type="molecule type" value="Genomic_DNA"/>
</dbReference>
<gene>
    <name evidence="2" type="ORF">HMP0721_2083</name>
</gene>
<dbReference type="Proteomes" id="UP000004754">
    <property type="component" value="Unassembled WGS sequence"/>
</dbReference>